<evidence type="ECO:0000256" key="2">
    <source>
        <dbReference type="SAM" id="Phobius"/>
    </source>
</evidence>
<keyword evidence="2" id="KW-1133">Transmembrane helix</keyword>
<organism evidence="3 4">
    <name type="scientific">Myceligenerans crystallogenes</name>
    <dbReference type="NCBI Taxonomy" id="316335"/>
    <lineage>
        <taxon>Bacteria</taxon>
        <taxon>Bacillati</taxon>
        <taxon>Actinomycetota</taxon>
        <taxon>Actinomycetes</taxon>
        <taxon>Micrococcales</taxon>
        <taxon>Promicromonosporaceae</taxon>
        <taxon>Myceligenerans</taxon>
    </lineage>
</organism>
<dbReference type="Proteomes" id="UP001501094">
    <property type="component" value="Unassembled WGS sequence"/>
</dbReference>
<feature type="transmembrane region" description="Helical" evidence="2">
    <location>
        <begin position="50"/>
        <end position="78"/>
    </location>
</feature>
<feature type="transmembrane region" description="Helical" evidence="2">
    <location>
        <begin position="90"/>
        <end position="111"/>
    </location>
</feature>
<feature type="transmembrane region" description="Helical" evidence="2">
    <location>
        <begin position="117"/>
        <end position="136"/>
    </location>
</feature>
<accession>A0ABP4ZX38</accession>
<feature type="region of interest" description="Disordered" evidence="1">
    <location>
        <begin position="232"/>
        <end position="267"/>
    </location>
</feature>
<comment type="caution">
    <text evidence="3">The sequence shown here is derived from an EMBL/GenBank/DDBJ whole genome shotgun (WGS) entry which is preliminary data.</text>
</comment>
<evidence type="ECO:0000256" key="1">
    <source>
        <dbReference type="SAM" id="MobiDB-lite"/>
    </source>
</evidence>
<name>A0ABP4ZX38_9MICO</name>
<protein>
    <submittedName>
        <fullName evidence="3">Uncharacterized protein</fullName>
    </submittedName>
</protein>
<sequence length="267" mass="28691">MPANPTPPQGSTALARADRRELMAITLAAVLWLITTTSMFALLASPVTHILHGAAALANPILAIVCLAPIAVAGLGLIPARNGQPTWRCAAVMWLEVTTLGLLAVVTVFAAGEAVPAVVVAEGGILLAAVTWQVLLGDVRDRHAVQLDGECFHRWCQATTAWWEAAYALDGTTSSWARLSETRRAKHAATSRLGAREIPVDELIEATRAWVWHHNLAPELGMVLVAGAVNLNSDPPHPPAGTRRSLTRRRGPRWPDGPRARGQARRW</sequence>
<gene>
    <name evidence="3" type="ORF">GCM10009751_37180</name>
</gene>
<keyword evidence="2" id="KW-0472">Membrane</keyword>
<keyword evidence="4" id="KW-1185">Reference proteome</keyword>
<reference evidence="4" key="1">
    <citation type="journal article" date="2019" name="Int. J. Syst. Evol. Microbiol.">
        <title>The Global Catalogue of Microorganisms (GCM) 10K type strain sequencing project: providing services to taxonomists for standard genome sequencing and annotation.</title>
        <authorList>
            <consortium name="The Broad Institute Genomics Platform"/>
            <consortium name="The Broad Institute Genome Sequencing Center for Infectious Disease"/>
            <person name="Wu L."/>
            <person name="Ma J."/>
        </authorList>
    </citation>
    <scope>NUCLEOTIDE SEQUENCE [LARGE SCALE GENOMIC DNA]</scope>
    <source>
        <strain evidence="4">JCM 14326</strain>
    </source>
</reference>
<proteinExistence type="predicted"/>
<evidence type="ECO:0000313" key="3">
    <source>
        <dbReference type="EMBL" id="GAA1874208.1"/>
    </source>
</evidence>
<keyword evidence="2" id="KW-0812">Transmembrane</keyword>
<evidence type="ECO:0000313" key="4">
    <source>
        <dbReference type="Proteomes" id="UP001501094"/>
    </source>
</evidence>
<feature type="transmembrane region" description="Helical" evidence="2">
    <location>
        <begin position="22"/>
        <end position="44"/>
    </location>
</feature>
<dbReference type="RefSeq" id="WP_344105919.1">
    <property type="nucleotide sequence ID" value="NZ_BAAANL010000009.1"/>
</dbReference>
<dbReference type="EMBL" id="BAAANL010000009">
    <property type="protein sequence ID" value="GAA1874208.1"/>
    <property type="molecule type" value="Genomic_DNA"/>
</dbReference>